<evidence type="ECO:0000259" key="16">
    <source>
        <dbReference type="PROSITE" id="PS50287"/>
    </source>
</evidence>
<keyword evidence="7 12" id="KW-1015">Disulfide bond</keyword>
<dbReference type="Pfam" id="PF23344">
    <property type="entry name" value="ZP-N"/>
    <property type="match status" value="1"/>
</dbReference>
<dbReference type="SUPFAM" id="SSF49854">
    <property type="entry name" value="Spermadhesin, CUB domain"/>
    <property type="match status" value="3"/>
</dbReference>
<feature type="disulfide bond" evidence="12">
    <location>
        <begin position="319"/>
        <end position="383"/>
    </location>
</feature>
<dbReference type="Gene3D" id="2.60.40.3210">
    <property type="entry name" value="Zona pellucida, ZP-N domain"/>
    <property type="match status" value="1"/>
</dbReference>
<dbReference type="Gene3D" id="3.10.250.10">
    <property type="entry name" value="SRCR-like domain"/>
    <property type="match status" value="2"/>
</dbReference>
<feature type="domain" description="SRCR" evidence="16">
    <location>
        <begin position="54"/>
        <end position="146"/>
    </location>
</feature>
<dbReference type="PANTHER" id="PTHR24251">
    <property type="entry name" value="OVOCHYMASE-RELATED"/>
    <property type="match status" value="1"/>
</dbReference>
<evidence type="ECO:0000259" key="17">
    <source>
        <dbReference type="PROSITE" id="PS51034"/>
    </source>
</evidence>
<dbReference type="CDD" id="cd00041">
    <property type="entry name" value="CUB"/>
    <property type="match status" value="3"/>
</dbReference>
<evidence type="ECO:0000256" key="9">
    <source>
        <dbReference type="ARBA" id="ARBA00030560"/>
    </source>
</evidence>
<keyword evidence="13" id="KW-0472">Membrane</keyword>
<evidence type="ECO:0000256" key="2">
    <source>
        <dbReference type="ARBA" id="ARBA00022448"/>
    </source>
</evidence>
<dbReference type="InterPro" id="IPR055355">
    <property type="entry name" value="ZP-C"/>
</dbReference>
<reference evidence="19" key="1">
    <citation type="submission" date="2025-08" db="UniProtKB">
        <authorList>
            <consortium name="RefSeq"/>
        </authorList>
    </citation>
    <scope>IDENTIFICATION</scope>
    <source>
        <tissue evidence="19">Blood</tissue>
    </source>
</reference>
<dbReference type="InterPro" id="IPR000859">
    <property type="entry name" value="CUB_dom"/>
</dbReference>
<dbReference type="SMART" id="SM00202">
    <property type="entry name" value="SR"/>
    <property type="match status" value="2"/>
</dbReference>
<feature type="signal peptide" evidence="14">
    <location>
        <begin position="1"/>
        <end position="23"/>
    </location>
</feature>
<dbReference type="GO" id="GO:0015031">
    <property type="term" value="P:protein transport"/>
    <property type="evidence" value="ECO:0007669"/>
    <property type="project" value="UniProtKB-KW"/>
</dbReference>
<dbReference type="Gene3D" id="2.60.40.4100">
    <property type="entry name" value="Zona pellucida, ZP-C domain"/>
    <property type="match status" value="1"/>
</dbReference>
<dbReference type="InterPro" id="IPR001507">
    <property type="entry name" value="ZP_dom"/>
</dbReference>
<evidence type="ECO:0000256" key="7">
    <source>
        <dbReference type="ARBA" id="ARBA00023157"/>
    </source>
</evidence>
<dbReference type="SMART" id="SM00241">
    <property type="entry name" value="ZP"/>
    <property type="match status" value="1"/>
</dbReference>
<dbReference type="FunFam" id="2.60.40.4100:FF:000005">
    <property type="entry name" value="Deleted in malignant brain tumors 1"/>
    <property type="match status" value="1"/>
</dbReference>
<feature type="domain" description="SRCR" evidence="16">
    <location>
        <begin position="294"/>
        <end position="394"/>
    </location>
</feature>
<evidence type="ECO:0000256" key="13">
    <source>
        <dbReference type="SAM" id="Phobius"/>
    </source>
</evidence>
<keyword evidence="13" id="KW-1133">Transmembrane helix</keyword>
<dbReference type="Proteomes" id="UP001190640">
    <property type="component" value="Chromosome 6"/>
</dbReference>
<feature type="disulfide bond" evidence="12">
    <location>
        <begin position="332"/>
        <end position="393"/>
    </location>
</feature>
<evidence type="ECO:0000256" key="3">
    <source>
        <dbReference type="ARBA" id="ARBA00022473"/>
    </source>
</evidence>
<dbReference type="InterPro" id="IPR001190">
    <property type="entry name" value="SRCR"/>
</dbReference>
<evidence type="ECO:0000256" key="8">
    <source>
        <dbReference type="ARBA" id="ARBA00023180"/>
    </source>
</evidence>
<name>A0AA97L0X7_EUBMA</name>
<keyword evidence="5" id="KW-0677">Repeat</keyword>
<dbReference type="GeneID" id="129331769"/>
<dbReference type="SMART" id="SM00042">
    <property type="entry name" value="CUB"/>
    <property type="match status" value="3"/>
</dbReference>
<gene>
    <name evidence="19" type="primary">LOC129331769</name>
</gene>
<dbReference type="PROSITE" id="PS01180">
    <property type="entry name" value="CUB"/>
    <property type="match status" value="3"/>
</dbReference>
<dbReference type="GO" id="GO:0016020">
    <property type="term" value="C:membrane"/>
    <property type="evidence" value="ECO:0007669"/>
    <property type="project" value="InterPro"/>
</dbReference>
<dbReference type="InterPro" id="IPR042235">
    <property type="entry name" value="ZP-C_dom"/>
</dbReference>
<dbReference type="FunFam" id="3.10.250.10:FF:000004">
    <property type="entry name" value="Scavenger receptor cysteine-rich type 1 protein M130"/>
    <property type="match status" value="1"/>
</dbReference>
<proteinExistence type="inferred from homology"/>
<evidence type="ECO:0000256" key="5">
    <source>
        <dbReference type="ARBA" id="ARBA00022737"/>
    </source>
</evidence>
<evidence type="ECO:0000256" key="14">
    <source>
        <dbReference type="SAM" id="SignalP"/>
    </source>
</evidence>
<comment type="caution">
    <text evidence="12">Lacks conserved residue(s) required for the propagation of feature annotation.</text>
</comment>
<feature type="domain" description="ZP" evidence="17">
    <location>
        <begin position="676"/>
        <end position="920"/>
    </location>
</feature>
<feature type="disulfide bond" evidence="12">
    <location>
        <begin position="363"/>
        <end position="373"/>
    </location>
</feature>
<dbReference type="PROSITE" id="PS00420">
    <property type="entry name" value="SRCR_1"/>
    <property type="match status" value="1"/>
</dbReference>
<accession>A0AA97L0X7</accession>
<dbReference type="PRINTS" id="PR00023">
    <property type="entry name" value="ZPELLUCIDA"/>
</dbReference>
<evidence type="ECO:0000313" key="18">
    <source>
        <dbReference type="Proteomes" id="UP001190640"/>
    </source>
</evidence>
<keyword evidence="8" id="KW-0325">Glycoprotein</keyword>
<dbReference type="SUPFAM" id="SSF56487">
    <property type="entry name" value="SRCR-like"/>
    <property type="match status" value="2"/>
</dbReference>
<dbReference type="AlphaFoldDB" id="A0AA97L0X7"/>
<dbReference type="PRINTS" id="PR00258">
    <property type="entry name" value="SPERACTRCPTR"/>
</dbReference>
<feature type="domain" description="CUB" evidence="15">
    <location>
        <begin position="180"/>
        <end position="286"/>
    </location>
</feature>
<feature type="chain" id="PRO_5041689355" description="Scavenger receptor cysteine-rich domain-containing protein DMBT1" evidence="14">
    <location>
        <begin position="24"/>
        <end position="1004"/>
    </location>
</feature>
<dbReference type="KEGG" id="emc:129331769"/>
<dbReference type="Gene3D" id="2.60.120.290">
    <property type="entry name" value="Spermadhesin, CUB domain"/>
    <property type="match status" value="3"/>
</dbReference>
<dbReference type="FunFam" id="3.10.250.10:FF:000003">
    <property type="entry name" value="Deleted in malignant brain tumors 1"/>
    <property type="match status" value="1"/>
</dbReference>
<protein>
    <recommendedName>
        <fullName evidence="10">Scavenger receptor cysteine-rich domain-containing protein DMBT1</fullName>
    </recommendedName>
    <alternativeName>
        <fullName evidence="11">Deleted in malignant brain tumors 1 protein</fullName>
    </alternativeName>
    <alternativeName>
        <fullName evidence="9">Hensin</fullName>
    </alternativeName>
</protein>
<evidence type="ECO:0000256" key="6">
    <source>
        <dbReference type="ARBA" id="ARBA00022927"/>
    </source>
</evidence>
<dbReference type="PROSITE" id="PS50287">
    <property type="entry name" value="SRCR_2"/>
    <property type="match status" value="2"/>
</dbReference>
<dbReference type="RefSeq" id="XP_054838249.1">
    <property type="nucleotide sequence ID" value="XM_054982274.1"/>
</dbReference>
<keyword evidence="4 14" id="KW-0732">Signal</keyword>
<dbReference type="InterPro" id="IPR036772">
    <property type="entry name" value="SRCR-like_dom_sf"/>
</dbReference>
<dbReference type="PROSITE" id="PS51034">
    <property type="entry name" value="ZP_2"/>
    <property type="match status" value="1"/>
</dbReference>
<dbReference type="InterPro" id="IPR048290">
    <property type="entry name" value="ZP_chr"/>
</dbReference>
<dbReference type="InterPro" id="IPR035914">
    <property type="entry name" value="Sperma_CUB_dom_sf"/>
</dbReference>
<dbReference type="Pfam" id="PF00431">
    <property type="entry name" value="CUB"/>
    <property type="match status" value="3"/>
</dbReference>
<evidence type="ECO:0000256" key="4">
    <source>
        <dbReference type="ARBA" id="ARBA00022729"/>
    </source>
</evidence>
<feature type="domain" description="CUB" evidence="15">
    <location>
        <begin position="554"/>
        <end position="667"/>
    </location>
</feature>
<keyword evidence="2" id="KW-0813">Transport</keyword>
<evidence type="ECO:0000256" key="12">
    <source>
        <dbReference type="PROSITE-ProRule" id="PRU00196"/>
    </source>
</evidence>
<keyword evidence="3" id="KW-0217">Developmental protein</keyword>
<dbReference type="InterPro" id="IPR055356">
    <property type="entry name" value="ZP-N"/>
</dbReference>
<dbReference type="FunFam" id="2.60.120.290:FF:000013">
    <property type="entry name" value="Membrane frizzled-related protein"/>
    <property type="match status" value="3"/>
</dbReference>
<keyword evidence="18" id="KW-1185">Reference proteome</keyword>
<evidence type="ECO:0000256" key="10">
    <source>
        <dbReference type="ARBA" id="ARBA00047197"/>
    </source>
</evidence>
<evidence type="ECO:0000256" key="11">
    <source>
        <dbReference type="ARBA" id="ARBA00047200"/>
    </source>
</evidence>
<feature type="domain" description="CUB" evidence="15">
    <location>
        <begin position="418"/>
        <end position="531"/>
    </location>
</feature>
<evidence type="ECO:0000256" key="1">
    <source>
        <dbReference type="ARBA" id="ARBA00009931"/>
    </source>
</evidence>
<keyword evidence="13" id="KW-0812">Transmembrane</keyword>
<sequence>MDTSVMLSWRVLLCTLLSQAVSGSTVVADSTTTATTTTAAAAETTLIIAEGIHVRLSDGPNRCAGRVEIYGFGDWAGVCPEQWDLRDAQVVCRQLNCGRALGVIYSSGSYPYYSNVDCSGYEDYLWQCAFQEGTCRSYSTAGVVCEASGQPAPSTAGPGLTTELTTEYAQFYPTSGSYPCGGVLTYSHGSFHSPNYPGNYQNNENCVWTIVASNSSRINLTLTDVQTECSYDYVEVFDGHLSSNSLGRFCSASFQTFISSSNILTVQFHSDYSVTRRGFNAIYSTFYLGYDARLRLVNGRHRCEGRVEVNDLSRWGTVCDDSWDLNDADVVCRQLGCGTAISAPGSAYFGQGFGAILLDDVHCSGNESSLWSCPHNGWSVHNCGHNEDAGVICSDIIITTKGPTWWPTPTASIPSYSCGGFLTHSSGTIQSPLYPNNYPNYAECIWEIYIQRGSRILLTFQTFILEVCDRYRCNCDFVEIYDGPLHTSPLLGKICSGFNFTYISTFNMMTVRFHSDGSVTNPGFFANYYSIPSDQSTSPTWWPTPTASRLNYSCGGFLTHSSGTIQSPFYPNNYPNNAECIWEIRVESDSRISLTFQTFTLEVCDRYRCNCDFVEIYDGPLHTSPLLGKICYGFTFTYTSTSNMITVRFHSDGGVTKQGFFGNYYSIPSNQSTILRCLPEYMQAVVSKAYLSSKGYTSWDVTLNDRYCRPRITPYYVIFNIPYNGCGTRREADADTIIYSNLISAAATGTIINRKKALHLHVNCKMLHNTWVETMYIADDITEVNRTQYGVYSVNITFYHSSSFLYPVTQTPYYVELNQHLYLEVNLHSSDPYLVLFLDTCTASPNFYDFTAQTYDIIKDGCVKDYTYRTYYSGNRNSLRFGFQAFEFLNRFPTVYLRCKVVVCRSNYYPTRCSRGCLPSSRAKRDTSSYQEKLDVIVGPIELQRNGIQSRNLETKEELQENMGTHGTPVAYIVVAVMLAVVVITLVGFILKNKWKRPIPYEIM</sequence>
<organism evidence="18 19">
    <name type="scientific">Eublepharis macularius</name>
    <name type="common">Leopard gecko</name>
    <name type="synonym">Cyrtodactylus macularius</name>
    <dbReference type="NCBI Taxonomy" id="481883"/>
    <lineage>
        <taxon>Eukaryota</taxon>
        <taxon>Metazoa</taxon>
        <taxon>Chordata</taxon>
        <taxon>Craniata</taxon>
        <taxon>Vertebrata</taxon>
        <taxon>Euteleostomi</taxon>
        <taxon>Lepidosauria</taxon>
        <taxon>Squamata</taxon>
        <taxon>Bifurcata</taxon>
        <taxon>Gekkota</taxon>
        <taxon>Eublepharidae</taxon>
        <taxon>Eublepharinae</taxon>
        <taxon>Eublepharis</taxon>
    </lineage>
</organism>
<dbReference type="Pfam" id="PF00530">
    <property type="entry name" value="SRCR"/>
    <property type="match status" value="2"/>
</dbReference>
<evidence type="ECO:0000313" key="19">
    <source>
        <dbReference type="RefSeq" id="XP_054838249.1"/>
    </source>
</evidence>
<comment type="similarity">
    <text evidence="1">Belongs to the DMBT1 family.</text>
</comment>
<dbReference type="Pfam" id="PF00100">
    <property type="entry name" value="Zona_pellucida"/>
    <property type="match status" value="1"/>
</dbReference>
<evidence type="ECO:0000259" key="15">
    <source>
        <dbReference type="PROSITE" id="PS01180"/>
    </source>
</evidence>
<keyword evidence="6" id="KW-0653">Protein transport</keyword>
<feature type="disulfide bond" evidence="12">
    <location>
        <begin position="118"/>
        <end position="128"/>
    </location>
</feature>
<feature type="transmembrane region" description="Helical" evidence="13">
    <location>
        <begin position="970"/>
        <end position="991"/>
    </location>
</feature>